<accession>A0A0K6GV40</accession>
<protein>
    <submittedName>
        <fullName evidence="6">DNA-binding transcriptional regulator, LysR family</fullName>
    </submittedName>
</protein>
<comment type="similarity">
    <text evidence="1">Belongs to the LysR transcriptional regulatory family.</text>
</comment>
<dbReference type="InterPro" id="IPR058163">
    <property type="entry name" value="LysR-type_TF_proteobact-type"/>
</dbReference>
<dbReference type="AlphaFoldDB" id="A0A0K6GV40"/>
<dbReference type="InterPro" id="IPR036388">
    <property type="entry name" value="WH-like_DNA-bd_sf"/>
</dbReference>
<evidence type="ECO:0000313" key="7">
    <source>
        <dbReference type="Proteomes" id="UP000243535"/>
    </source>
</evidence>
<evidence type="ECO:0000256" key="3">
    <source>
        <dbReference type="ARBA" id="ARBA00023125"/>
    </source>
</evidence>
<dbReference type="Proteomes" id="UP000243535">
    <property type="component" value="Unassembled WGS sequence"/>
</dbReference>
<dbReference type="PANTHER" id="PTHR30537:SF66">
    <property type="entry name" value="IRON-REGULATED VIRULENCE REGULATORY PROTEIN IRGB"/>
    <property type="match status" value="1"/>
</dbReference>
<dbReference type="SUPFAM" id="SSF53850">
    <property type="entry name" value="Periplasmic binding protein-like II"/>
    <property type="match status" value="1"/>
</dbReference>
<organism evidence="6 7">
    <name type="scientific">Gulbenkiania indica</name>
    <dbReference type="NCBI Taxonomy" id="375574"/>
    <lineage>
        <taxon>Bacteria</taxon>
        <taxon>Pseudomonadati</taxon>
        <taxon>Pseudomonadota</taxon>
        <taxon>Betaproteobacteria</taxon>
        <taxon>Neisseriales</taxon>
        <taxon>Chromobacteriaceae</taxon>
        <taxon>Gulbenkiania</taxon>
    </lineage>
</organism>
<keyword evidence="4" id="KW-0804">Transcription</keyword>
<dbReference type="PROSITE" id="PS50931">
    <property type="entry name" value="HTH_LYSR"/>
    <property type="match status" value="1"/>
</dbReference>
<dbReference type="GO" id="GO:0003700">
    <property type="term" value="F:DNA-binding transcription factor activity"/>
    <property type="evidence" value="ECO:0007669"/>
    <property type="project" value="InterPro"/>
</dbReference>
<dbReference type="PANTHER" id="PTHR30537">
    <property type="entry name" value="HTH-TYPE TRANSCRIPTIONAL REGULATOR"/>
    <property type="match status" value="1"/>
</dbReference>
<dbReference type="EMBL" id="CYHA01000002">
    <property type="protein sequence ID" value="CUA82429.1"/>
    <property type="molecule type" value="Genomic_DNA"/>
</dbReference>
<feature type="domain" description="HTH lysR-type" evidence="5">
    <location>
        <begin position="7"/>
        <end position="64"/>
    </location>
</feature>
<dbReference type="InterPro" id="IPR000847">
    <property type="entry name" value="LysR_HTH_N"/>
</dbReference>
<dbReference type="OrthoDB" id="9178040at2"/>
<dbReference type="Gene3D" id="1.10.10.10">
    <property type="entry name" value="Winged helix-like DNA-binding domain superfamily/Winged helix DNA-binding domain"/>
    <property type="match status" value="1"/>
</dbReference>
<evidence type="ECO:0000256" key="4">
    <source>
        <dbReference type="ARBA" id="ARBA00023163"/>
    </source>
</evidence>
<keyword evidence="3 6" id="KW-0238">DNA-binding</keyword>
<dbReference type="GO" id="GO:0043565">
    <property type="term" value="F:sequence-specific DNA binding"/>
    <property type="evidence" value="ECO:0007669"/>
    <property type="project" value="TreeGrafter"/>
</dbReference>
<evidence type="ECO:0000259" key="5">
    <source>
        <dbReference type="PROSITE" id="PS50931"/>
    </source>
</evidence>
<dbReference type="STRING" id="375574.GCA_001418035_01063"/>
<dbReference type="SUPFAM" id="SSF46785">
    <property type="entry name" value="Winged helix' DNA-binding domain"/>
    <property type="match status" value="1"/>
</dbReference>
<dbReference type="InterPro" id="IPR036390">
    <property type="entry name" value="WH_DNA-bd_sf"/>
</dbReference>
<dbReference type="Pfam" id="PF00126">
    <property type="entry name" value="HTH_1"/>
    <property type="match status" value="1"/>
</dbReference>
<keyword evidence="2" id="KW-0805">Transcription regulation</keyword>
<dbReference type="FunFam" id="1.10.10.10:FF:000001">
    <property type="entry name" value="LysR family transcriptional regulator"/>
    <property type="match status" value="1"/>
</dbReference>
<reference evidence="7" key="1">
    <citation type="submission" date="2015-08" db="EMBL/GenBank/DDBJ databases">
        <authorList>
            <person name="Varghese N."/>
        </authorList>
    </citation>
    <scope>NUCLEOTIDE SEQUENCE [LARGE SCALE GENOMIC DNA]</scope>
    <source>
        <strain evidence="7">DSM 17901</strain>
    </source>
</reference>
<sequence length="308" mass="33571">MAIPGRVDLNDLLVFEAVADAGGFTAAANRLGVQTAKVSVEVGRLESKLGVMLFSRTTRRVVLTDAGQALYEECKPLLHGLSEAIDRAGSGKDELAGTLRIGSTVDHAALQLAPALAEFSRQHPHLAIDLRTSDRVVDVIEERIDVAVRLGWLRDSSLRAVKLGEFEQYVVASPGYLQRIKQPNTPDDLGSLDWVALTLLPTPLTWKFTGPAGETKTIHVQSRLRVDSPGALRSLLQGNAGVSVLDQFNATEGIGSKRLIRLLPEWSLPKAGIYAVYPPGRLVPAKVRSFIDFYQRYLDGLKKETNPT</sequence>
<gene>
    <name evidence="6" type="ORF">Ga0061063_1271</name>
</gene>
<evidence type="ECO:0000256" key="2">
    <source>
        <dbReference type="ARBA" id="ARBA00023015"/>
    </source>
</evidence>
<dbReference type="CDD" id="cd08422">
    <property type="entry name" value="PBP2_CrgA_like"/>
    <property type="match status" value="1"/>
</dbReference>
<evidence type="ECO:0000313" key="6">
    <source>
        <dbReference type="EMBL" id="CUA82429.1"/>
    </source>
</evidence>
<dbReference type="GO" id="GO:0006351">
    <property type="term" value="P:DNA-templated transcription"/>
    <property type="evidence" value="ECO:0007669"/>
    <property type="project" value="TreeGrafter"/>
</dbReference>
<dbReference type="InterPro" id="IPR005119">
    <property type="entry name" value="LysR_subst-bd"/>
</dbReference>
<proteinExistence type="inferred from homology"/>
<dbReference type="Gene3D" id="3.40.190.290">
    <property type="match status" value="1"/>
</dbReference>
<keyword evidence="7" id="KW-1185">Reference proteome</keyword>
<dbReference type="Pfam" id="PF03466">
    <property type="entry name" value="LysR_substrate"/>
    <property type="match status" value="1"/>
</dbReference>
<name>A0A0K6GV40_9NEIS</name>
<evidence type="ECO:0000256" key="1">
    <source>
        <dbReference type="ARBA" id="ARBA00009437"/>
    </source>
</evidence>